<protein>
    <submittedName>
        <fullName evidence="4">Alpha/beta hydrolase</fullName>
    </submittedName>
</protein>
<evidence type="ECO:0000256" key="1">
    <source>
        <dbReference type="ARBA" id="ARBA00008645"/>
    </source>
</evidence>
<dbReference type="Pfam" id="PF00561">
    <property type="entry name" value="Abhydrolase_1"/>
    <property type="match status" value="1"/>
</dbReference>
<proteinExistence type="inferred from homology"/>
<feature type="domain" description="AB hydrolase-1" evidence="3">
    <location>
        <begin position="17"/>
        <end position="233"/>
    </location>
</feature>
<dbReference type="PRINTS" id="PR00111">
    <property type="entry name" value="ABHYDROLASE"/>
</dbReference>
<keyword evidence="2 4" id="KW-0378">Hydrolase</keyword>
<dbReference type="GO" id="GO:0016020">
    <property type="term" value="C:membrane"/>
    <property type="evidence" value="ECO:0007669"/>
    <property type="project" value="TreeGrafter"/>
</dbReference>
<dbReference type="PANTHER" id="PTHR43798:SF14">
    <property type="entry name" value="SERINE HYDROLASE-LIKE PROTEIN DDB_G0286239"/>
    <property type="match status" value="1"/>
</dbReference>
<dbReference type="EMBL" id="LICA01000568">
    <property type="protein sequence ID" value="KRO91230.1"/>
    <property type="molecule type" value="Genomic_DNA"/>
</dbReference>
<name>A0A0R2TWQ2_9GAMM</name>
<dbReference type="PANTHER" id="PTHR43798">
    <property type="entry name" value="MONOACYLGLYCEROL LIPASE"/>
    <property type="match status" value="1"/>
</dbReference>
<dbReference type="InterPro" id="IPR050266">
    <property type="entry name" value="AB_hydrolase_sf"/>
</dbReference>
<evidence type="ECO:0000259" key="3">
    <source>
        <dbReference type="Pfam" id="PF00561"/>
    </source>
</evidence>
<reference evidence="4 5" key="1">
    <citation type="submission" date="2015-10" db="EMBL/GenBank/DDBJ databases">
        <title>Metagenome-Assembled Genomes uncover a global brackish microbiome.</title>
        <authorList>
            <person name="Hugerth L.W."/>
            <person name="Larsson J."/>
            <person name="Alneberg J."/>
            <person name="Lindh M.V."/>
            <person name="Legrand C."/>
            <person name="Pinhassi J."/>
            <person name="Andersson A.F."/>
        </authorList>
    </citation>
    <scope>NUCLEOTIDE SEQUENCE [LARGE SCALE GENOMIC DNA]</scope>
    <source>
        <strain evidence="4">BACL26 MAG-121220-bin70</strain>
    </source>
</reference>
<feature type="non-terminal residue" evidence="4">
    <location>
        <position position="1"/>
    </location>
</feature>
<dbReference type="Gene3D" id="3.40.50.1820">
    <property type="entry name" value="alpha/beta hydrolase"/>
    <property type="match status" value="1"/>
</dbReference>
<evidence type="ECO:0000313" key="5">
    <source>
        <dbReference type="Proteomes" id="UP000051213"/>
    </source>
</evidence>
<dbReference type="InterPro" id="IPR000073">
    <property type="entry name" value="AB_hydrolase_1"/>
</dbReference>
<dbReference type="InterPro" id="IPR029058">
    <property type="entry name" value="AB_hydrolase_fold"/>
</dbReference>
<sequence>DNAATFDRMLPFMDNLNVVALDLAGHGLSSHRSIDASYDIWMDVGEVMAVADQMGWERFALVGHSRGAIISGLIAGTFPDRVSHLVLIDGFVPTPQSGDTAARQLARAIRENNRFGASSPTFFHDFERAVQARVNGFVPLDVRAAAILAGRGVAEDPRGFYWSSDQRLKAASYTKYSTEHLKSFFLAIAARVMLIQANDSPFSPERQQSELFGWVPQMQIVQMPGSHHLHLEGQAEEVAAKVQTFLI</sequence>
<accession>A0A0R2TWQ2</accession>
<organism evidence="4 5">
    <name type="scientific">SAR92 bacterium BACL26 MAG-121220-bin70</name>
    <dbReference type="NCBI Taxonomy" id="1655626"/>
    <lineage>
        <taxon>Bacteria</taxon>
        <taxon>Pseudomonadati</taxon>
        <taxon>Pseudomonadota</taxon>
        <taxon>Gammaproteobacteria</taxon>
        <taxon>Cellvibrionales</taxon>
        <taxon>Porticoccaceae</taxon>
        <taxon>SAR92 clade</taxon>
    </lineage>
</organism>
<dbReference type="SUPFAM" id="SSF53474">
    <property type="entry name" value="alpha/beta-Hydrolases"/>
    <property type="match status" value="1"/>
</dbReference>
<evidence type="ECO:0000313" key="4">
    <source>
        <dbReference type="EMBL" id="KRO91230.1"/>
    </source>
</evidence>
<gene>
    <name evidence="4" type="ORF">ABS24_01910</name>
</gene>
<dbReference type="GO" id="GO:0016787">
    <property type="term" value="F:hydrolase activity"/>
    <property type="evidence" value="ECO:0007669"/>
    <property type="project" value="UniProtKB-KW"/>
</dbReference>
<comment type="similarity">
    <text evidence="1">Belongs to the AB hydrolase superfamily.</text>
</comment>
<dbReference type="AlphaFoldDB" id="A0A0R2TWQ2"/>
<evidence type="ECO:0000256" key="2">
    <source>
        <dbReference type="ARBA" id="ARBA00022801"/>
    </source>
</evidence>
<comment type="caution">
    <text evidence="4">The sequence shown here is derived from an EMBL/GenBank/DDBJ whole genome shotgun (WGS) entry which is preliminary data.</text>
</comment>
<dbReference type="Proteomes" id="UP000051213">
    <property type="component" value="Unassembled WGS sequence"/>
</dbReference>